<comment type="caution">
    <text evidence="1">The sequence shown here is derived from an EMBL/GenBank/DDBJ whole genome shotgun (WGS) entry which is preliminary data.</text>
</comment>
<evidence type="ECO:0000313" key="2">
    <source>
        <dbReference type="Proteomes" id="UP000789702"/>
    </source>
</evidence>
<protein>
    <submittedName>
        <fullName evidence="1">11626_t:CDS:1</fullName>
    </submittedName>
</protein>
<accession>A0ACA9QYF9</accession>
<reference evidence="1" key="1">
    <citation type="submission" date="2021-06" db="EMBL/GenBank/DDBJ databases">
        <authorList>
            <person name="Kallberg Y."/>
            <person name="Tangrot J."/>
            <person name="Rosling A."/>
        </authorList>
    </citation>
    <scope>NUCLEOTIDE SEQUENCE</scope>
    <source>
        <strain evidence="1">IL203A</strain>
    </source>
</reference>
<gene>
    <name evidence="1" type="ORF">DHETER_LOCUS15751</name>
</gene>
<proteinExistence type="predicted"/>
<name>A0ACA9QYF9_9GLOM</name>
<sequence>CLQSHDYISVLSHIHKHTVKDEKYFHDSYCVQIYGSRYAEHVIDAVQI</sequence>
<evidence type="ECO:0000313" key="1">
    <source>
        <dbReference type="EMBL" id="CAG8769547.1"/>
    </source>
</evidence>
<feature type="non-terminal residue" evidence="1">
    <location>
        <position position="48"/>
    </location>
</feature>
<keyword evidence="2" id="KW-1185">Reference proteome</keyword>
<dbReference type="EMBL" id="CAJVPU010055971">
    <property type="protein sequence ID" value="CAG8769547.1"/>
    <property type="molecule type" value="Genomic_DNA"/>
</dbReference>
<organism evidence="1 2">
    <name type="scientific">Dentiscutata heterogama</name>
    <dbReference type="NCBI Taxonomy" id="1316150"/>
    <lineage>
        <taxon>Eukaryota</taxon>
        <taxon>Fungi</taxon>
        <taxon>Fungi incertae sedis</taxon>
        <taxon>Mucoromycota</taxon>
        <taxon>Glomeromycotina</taxon>
        <taxon>Glomeromycetes</taxon>
        <taxon>Diversisporales</taxon>
        <taxon>Gigasporaceae</taxon>
        <taxon>Dentiscutata</taxon>
    </lineage>
</organism>
<dbReference type="Proteomes" id="UP000789702">
    <property type="component" value="Unassembled WGS sequence"/>
</dbReference>
<feature type="non-terminal residue" evidence="1">
    <location>
        <position position="1"/>
    </location>
</feature>